<evidence type="ECO:0000256" key="1">
    <source>
        <dbReference type="SAM" id="MobiDB-lite"/>
    </source>
</evidence>
<evidence type="ECO:0008006" key="4">
    <source>
        <dbReference type="Google" id="ProtNLM"/>
    </source>
</evidence>
<protein>
    <recommendedName>
        <fullName evidence="4">Ras-GEF domain-containing protein</fullName>
    </recommendedName>
</protein>
<dbReference type="GO" id="GO:0007264">
    <property type="term" value="P:small GTPase-mediated signal transduction"/>
    <property type="evidence" value="ECO:0007669"/>
    <property type="project" value="InterPro"/>
</dbReference>
<feature type="region of interest" description="Disordered" evidence="1">
    <location>
        <begin position="321"/>
        <end position="343"/>
    </location>
</feature>
<dbReference type="InterPro" id="IPR036964">
    <property type="entry name" value="RASGEF_cat_dom_sf"/>
</dbReference>
<gene>
    <name evidence="2" type="ORF">LFA_1698</name>
</gene>
<evidence type="ECO:0000313" key="2">
    <source>
        <dbReference type="EMBL" id="CEG57103.1"/>
    </source>
</evidence>
<dbReference type="OrthoDB" id="5651258at2"/>
<keyword evidence="3" id="KW-1185">Reference proteome</keyword>
<accession>A0A098G3Q5</accession>
<dbReference type="STRING" id="1212491.LFA_1698"/>
<dbReference type="RefSeq" id="WP_045095666.1">
    <property type="nucleotide sequence ID" value="NZ_LN614827.1"/>
</dbReference>
<reference evidence="3" key="1">
    <citation type="submission" date="2014-09" db="EMBL/GenBank/DDBJ databases">
        <authorList>
            <person name="Gomez-Valero L."/>
        </authorList>
    </citation>
    <scope>NUCLEOTIDE SEQUENCE [LARGE SCALE GENOMIC DNA]</scope>
    <source>
        <strain evidence="3">ATCC700992</strain>
    </source>
</reference>
<dbReference type="EMBL" id="LN614827">
    <property type="protein sequence ID" value="CEG57103.1"/>
    <property type="molecule type" value="Genomic_DNA"/>
</dbReference>
<dbReference type="GO" id="GO:0005085">
    <property type="term" value="F:guanyl-nucleotide exchange factor activity"/>
    <property type="evidence" value="ECO:0007669"/>
    <property type="project" value="InterPro"/>
</dbReference>
<dbReference type="Gene3D" id="1.10.840.10">
    <property type="entry name" value="Ras guanine-nucleotide exchange factors catalytic domain"/>
    <property type="match status" value="1"/>
</dbReference>
<dbReference type="HOGENOM" id="CLU_729178_0_0_6"/>
<evidence type="ECO:0000313" key="3">
    <source>
        <dbReference type="Proteomes" id="UP000032430"/>
    </source>
</evidence>
<sequence>MSRFAFRNWLSQEGNQLFWQQPLASEKMDSIIIDHKMQKSIAGSNKNQALYSYIENYIVTSYAQLIDYKLREVYQGLSLDEFKEPSGFERREKASAMQLNYFQLREQLEFFLKNDIQRHRDNPDAELNAFRRWIEIANILLKRHCYEGFMLISVNMQLIARPDLINGLPHCIRENYNQFCEMNKPDGNHRALRRYIKLHQNEADFSPMIFNYHAIAMLNESIEGLRGQELLLKHQNKQLATQINKIKKTIKESYGKETIIQELQEQRVEIAKNLKKIKLALASRFQQRDDLLVGVAKEQKQPLKSLPSHVDQTYQRVKDRFDKQKENDDMLDSNSSLKRNGSSSKLYSHKLLPSLWKRKGVTEDNYWGLIFTPSCLKNK</sequence>
<proteinExistence type="predicted"/>
<dbReference type="KEGG" id="lfa:LFA_1698"/>
<feature type="compositionally biased region" description="Low complexity" evidence="1">
    <location>
        <begin position="333"/>
        <end position="343"/>
    </location>
</feature>
<organism evidence="2 3">
    <name type="scientific">Legionella fallonii LLAP-10</name>
    <dbReference type="NCBI Taxonomy" id="1212491"/>
    <lineage>
        <taxon>Bacteria</taxon>
        <taxon>Pseudomonadati</taxon>
        <taxon>Pseudomonadota</taxon>
        <taxon>Gammaproteobacteria</taxon>
        <taxon>Legionellales</taxon>
        <taxon>Legionellaceae</taxon>
        <taxon>Legionella</taxon>
    </lineage>
</organism>
<dbReference type="Proteomes" id="UP000032430">
    <property type="component" value="Chromosome I"/>
</dbReference>
<name>A0A098G3Q5_9GAMM</name>
<dbReference type="AlphaFoldDB" id="A0A098G3Q5"/>